<keyword evidence="1" id="KW-0805">Transcription regulation</keyword>
<dbReference type="CDD" id="cd01545">
    <property type="entry name" value="PBP1_SalR"/>
    <property type="match status" value="1"/>
</dbReference>
<dbReference type="InterPro" id="IPR028082">
    <property type="entry name" value="Peripla_BP_I"/>
</dbReference>
<reference evidence="5" key="1">
    <citation type="submission" date="2023-07" db="EMBL/GenBank/DDBJ databases">
        <title>Bacterial whole genome sequence for Sphingobium sp. HBC34.</title>
        <authorList>
            <person name="Le V."/>
            <person name="Ko S.-R."/>
            <person name="Ahn C.-Y."/>
            <person name="Oh H.-M."/>
        </authorList>
    </citation>
    <scope>NUCLEOTIDE SEQUENCE</scope>
    <source>
        <strain evidence="5">HBC34</strain>
    </source>
</reference>
<dbReference type="InterPro" id="IPR000843">
    <property type="entry name" value="HTH_LacI"/>
</dbReference>
<organism evidence="5 6">
    <name type="scientific">Sphingobium cyanobacteriorum</name>
    <dbReference type="NCBI Taxonomy" id="3063954"/>
    <lineage>
        <taxon>Bacteria</taxon>
        <taxon>Pseudomonadati</taxon>
        <taxon>Pseudomonadota</taxon>
        <taxon>Alphaproteobacteria</taxon>
        <taxon>Sphingomonadales</taxon>
        <taxon>Sphingomonadaceae</taxon>
        <taxon>Sphingobium</taxon>
    </lineage>
</organism>
<protein>
    <submittedName>
        <fullName evidence="5">LacI family DNA-binding transcriptional regulator</fullName>
    </submittedName>
</protein>
<dbReference type="SUPFAM" id="SSF53822">
    <property type="entry name" value="Periplasmic binding protein-like I"/>
    <property type="match status" value="1"/>
</dbReference>
<dbReference type="InterPro" id="IPR010982">
    <property type="entry name" value="Lambda_DNA-bd_dom_sf"/>
</dbReference>
<evidence type="ECO:0000256" key="3">
    <source>
        <dbReference type="ARBA" id="ARBA00023163"/>
    </source>
</evidence>
<dbReference type="Pfam" id="PF00356">
    <property type="entry name" value="LacI"/>
    <property type="match status" value="1"/>
</dbReference>
<dbReference type="SUPFAM" id="SSF47413">
    <property type="entry name" value="lambda repressor-like DNA-binding domains"/>
    <property type="match status" value="1"/>
</dbReference>
<dbReference type="PROSITE" id="PS50932">
    <property type="entry name" value="HTH_LACI_2"/>
    <property type="match status" value="1"/>
</dbReference>
<dbReference type="InterPro" id="IPR046335">
    <property type="entry name" value="LacI/GalR-like_sensor"/>
</dbReference>
<accession>A0ABT8ZQ15</accession>
<dbReference type="Gene3D" id="3.40.50.2300">
    <property type="match status" value="2"/>
</dbReference>
<dbReference type="Pfam" id="PF13377">
    <property type="entry name" value="Peripla_BP_3"/>
    <property type="match status" value="1"/>
</dbReference>
<dbReference type="PROSITE" id="PS00356">
    <property type="entry name" value="HTH_LACI_1"/>
    <property type="match status" value="1"/>
</dbReference>
<dbReference type="Proteomes" id="UP001176471">
    <property type="component" value="Unassembled WGS sequence"/>
</dbReference>
<dbReference type="CDD" id="cd01392">
    <property type="entry name" value="HTH_LacI"/>
    <property type="match status" value="1"/>
</dbReference>
<evidence type="ECO:0000259" key="4">
    <source>
        <dbReference type="PROSITE" id="PS50932"/>
    </source>
</evidence>
<gene>
    <name evidence="5" type="ORF">Q4610_16395</name>
</gene>
<evidence type="ECO:0000313" key="6">
    <source>
        <dbReference type="Proteomes" id="UP001176471"/>
    </source>
</evidence>
<dbReference type="PANTHER" id="PTHR30146">
    <property type="entry name" value="LACI-RELATED TRANSCRIPTIONAL REPRESSOR"/>
    <property type="match status" value="1"/>
</dbReference>
<dbReference type="Gene3D" id="1.10.260.40">
    <property type="entry name" value="lambda repressor-like DNA-binding domains"/>
    <property type="match status" value="1"/>
</dbReference>
<dbReference type="GO" id="GO:0003677">
    <property type="term" value="F:DNA binding"/>
    <property type="evidence" value="ECO:0007669"/>
    <property type="project" value="UniProtKB-KW"/>
</dbReference>
<dbReference type="RefSeq" id="WP_304537047.1">
    <property type="nucleotide sequence ID" value="NZ_JAUQOM010000010.1"/>
</dbReference>
<name>A0ABT8ZQ15_9SPHN</name>
<dbReference type="SMART" id="SM00354">
    <property type="entry name" value="HTH_LACI"/>
    <property type="match status" value="1"/>
</dbReference>
<dbReference type="EMBL" id="JAUQOM010000010">
    <property type="protein sequence ID" value="MDO7836627.1"/>
    <property type="molecule type" value="Genomic_DNA"/>
</dbReference>
<feature type="domain" description="HTH lacI-type" evidence="4">
    <location>
        <begin position="13"/>
        <end position="67"/>
    </location>
</feature>
<keyword evidence="3" id="KW-0804">Transcription</keyword>
<proteinExistence type="predicted"/>
<sequence>MDTPGQKSGSGRATIEDVARMAGVSIKSVSRVVNGEPHVSQKLRDKVSAAIAALHYVPDMAARSLAGARAFIIGLLIDNPSPNYTIKVQRGVYRACVEQSYHMRLDHIDSTGTGDELERSLAAMLRNSRCDGFILTPPLADDTRVLESFERAKVRYVRIGPNIMLDRAQSVRMDDAGAAALVAQHLWDLGHRRFGLVTGPESLSAALMRRQGFLDKLAELGFEGQVPQAEGGFTVHGGVKAGERLLAGSARPSAIFATNDDSAVGTMVAALGAGLTVPRDLSVCGFDDSWMAQSAWPNLTTIYQPIEEMGYAAAQMLLDRSGNGPQVLTLPYRLIERDSAAPPAAHPTP</sequence>
<evidence type="ECO:0000256" key="2">
    <source>
        <dbReference type="ARBA" id="ARBA00023125"/>
    </source>
</evidence>
<evidence type="ECO:0000313" key="5">
    <source>
        <dbReference type="EMBL" id="MDO7836627.1"/>
    </source>
</evidence>
<keyword evidence="2 5" id="KW-0238">DNA-binding</keyword>
<dbReference type="PRINTS" id="PR00036">
    <property type="entry name" value="HTHLACI"/>
</dbReference>
<keyword evidence="6" id="KW-1185">Reference proteome</keyword>
<evidence type="ECO:0000256" key="1">
    <source>
        <dbReference type="ARBA" id="ARBA00023015"/>
    </source>
</evidence>
<dbReference type="PANTHER" id="PTHR30146:SF153">
    <property type="entry name" value="LACTOSE OPERON REPRESSOR"/>
    <property type="match status" value="1"/>
</dbReference>
<comment type="caution">
    <text evidence="5">The sequence shown here is derived from an EMBL/GenBank/DDBJ whole genome shotgun (WGS) entry which is preliminary data.</text>
</comment>